<dbReference type="AlphaFoldDB" id="A0AB33JY55"/>
<evidence type="ECO:0000256" key="1">
    <source>
        <dbReference type="SAM" id="Phobius"/>
    </source>
</evidence>
<gene>
    <name evidence="2" type="ORF">KCMC57_06280</name>
</gene>
<accession>A0AB33JY55</accession>
<name>A0AB33JY55_9ACTN</name>
<keyword evidence="1" id="KW-0812">Transmembrane</keyword>
<feature type="transmembrane region" description="Helical" evidence="1">
    <location>
        <begin position="27"/>
        <end position="45"/>
    </location>
</feature>
<evidence type="ECO:0000313" key="2">
    <source>
        <dbReference type="EMBL" id="BFP44260.1"/>
    </source>
</evidence>
<proteinExistence type="predicted"/>
<sequence length="73" mass="7930">MLLSVLLWLITPTPVTSLSLGTRSVLGIGFCALVLVVSHLTFHLIERPAQRLGSRLTKAVDRRSAHRAGSLEP</sequence>
<protein>
    <submittedName>
        <fullName evidence="2">Uncharacterized protein</fullName>
    </submittedName>
</protein>
<keyword evidence="1" id="KW-1133">Transmembrane helix</keyword>
<keyword evidence="1" id="KW-0472">Membrane</keyword>
<organism evidence="2">
    <name type="scientific">Kitasatospora sp. CMC57</name>
    <dbReference type="NCBI Taxonomy" id="3231513"/>
    <lineage>
        <taxon>Bacteria</taxon>
        <taxon>Bacillati</taxon>
        <taxon>Actinomycetota</taxon>
        <taxon>Actinomycetes</taxon>
        <taxon>Kitasatosporales</taxon>
        <taxon>Streptomycetaceae</taxon>
        <taxon>Kitasatospora</taxon>
    </lineage>
</organism>
<dbReference type="EMBL" id="AP035881">
    <property type="protein sequence ID" value="BFP44260.1"/>
    <property type="molecule type" value="Genomic_DNA"/>
</dbReference>
<reference evidence="2" key="1">
    <citation type="submission" date="2024-07" db="EMBL/GenBank/DDBJ databases">
        <title>Complete genome sequences of cellulolytic bacteria, Kitasatospora sp. CMC57 and Streptomyces sp. CMC78, isolated from Japanese agricultural soil.</title>
        <authorList>
            <person name="Hashimoto T."/>
            <person name="Ito M."/>
            <person name="Iwamoto M."/>
            <person name="Fukahori D."/>
            <person name="Shoda T."/>
            <person name="Sakoda M."/>
            <person name="Morohoshi T."/>
            <person name="Mitsuboshi M."/>
            <person name="Nishizawa T."/>
        </authorList>
    </citation>
    <scope>NUCLEOTIDE SEQUENCE</scope>
    <source>
        <strain evidence="2">CMC57</strain>
    </source>
</reference>